<proteinExistence type="inferred from homology"/>
<dbReference type="GO" id="GO:0016787">
    <property type="term" value="F:hydrolase activity"/>
    <property type="evidence" value="ECO:0007669"/>
    <property type="project" value="UniProtKB-KW"/>
</dbReference>
<evidence type="ECO:0000256" key="4">
    <source>
        <dbReference type="ARBA" id="ARBA00022833"/>
    </source>
</evidence>
<dbReference type="InterPro" id="IPR051013">
    <property type="entry name" value="MBL_superfamily_lactonases"/>
</dbReference>
<dbReference type="CDD" id="cd07720">
    <property type="entry name" value="OPHC2-like_MBL-fold"/>
    <property type="match status" value="1"/>
</dbReference>
<feature type="domain" description="Metallo-beta-lactamase" evidence="6">
    <location>
        <begin position="96"/>
        <end position="301"/>
    </location>
</feature>
<keyword evidence="2" id="KW-0479">Metal-binding</keyword>
<dbReference type="AlphaFoldDB" id="A0A1Y6EQH7"/>
<dbReference type="InterPro" id="IPR036866">
    <property type="entry name" value="RibonucZ/Hydroxyglut_hydro"/>
</dbReference>
<dbReference type="Proteomes" id="UP000194450">
    <property type="component" value="Unassembled WGS sequence"/>
</dbReference>
<evidence type="ECO:0000259" key="6">
    <source>
        <dbReference type="SMART" id="SM00849"/>
    </source>
</evidence>
<dbReference type="EMBL" id="FXWH01000001">
    <property type="protein sequence ID" value="SMQ64955.1"/>
    <property type="molecule type" value="Genomic_DNA"/>
</dbReference>
<dbReference type="GO" id="GO:0046872">
    <property type="term" value="F:metal ion binding"/>
    <property type="evidence" value="ECO:0007669"/>
    <property type="project" value="UniProtKB-KW"/>
</dbReference>
<dbReference type="Pfam" id="PF00753">
    <property type="entry name" value="Lactamase_B"/>
    <property type="match status" value="1"/>
</dbReference>
<dbReference type="InterPro" id="IPR001279">
    <property type="entry name" value="Metallo-B-lactamas"/>
</dbReference>
<evidence type="ECO:0000313" key="8">
    <source>
        <dbReference type="Proteomes" id="UP000194450"/>
    </source>
</evidence>
<dbReference type="RefSeq" id="WP_234996267.1">
    <property type="nucleotide sequence ID" value="NZ_FXWH01000001.1"/>
</dbReference>
<gene>
    <name evidence="7" type="ORF">SAMN06297229_1145</name>
</gene>
<protein>
    <submittedName>
        <fullName evidence="7">Glyoxylase, beta-lactamase superfamily II</fullName>
    </submittedName>
</protein>
<reference evidence="8" key="1">
    <citation type="submission" date="2017-04" db="EMBL/GenBank/DDBJ databases">
        <authorList>
            <person name="Varghese N."/>
            <person name="Submissions S."/>
        </authorList>
    </citation>
    <scope>NUCLEOTIDE SEQUENCE [LARGE SCALE GENOMIC DNA]</scope>
</reference>
<organism evidence="7 8">
    <name type="scientific">Pseudidiomarina planktonica</name>
    <dbReference type="NCBI Taxonomy" id="1323738"/>
    <lineage>
        <taxon>Bacteria</taxon>
        <taxon>Pseudomonadati</taxon>
        <taxon>Pseudomonadota</taxon>
        <taxon>Gammaproteobacteria</taxon>
        <taxon>Alteromonadales</taxon>
        <taxon>Idiomarinaceae</taxon>
        <taxon>Pseudidiomarina</taxon>
    </lineage>
</organism>
<feature type="signal peptide" evidence="5">
    <location>
        <begin position="1"/>
        <end position="25"/>
    </location>
</feature>
<evidence type="ECO:0000256" key="5">
    <source>
        <dbReference type="SAM" id="SignalP"/>
    </source>
</evidence>
<sequence length="331" mass="36154">MTHLNKFMISLVTLSAAVTVLPAWAQQNPEQHAGETPLMMKTSPGYYRMMLGDYEVTALNDGTFELPAHELLNGMSVEDVRKQLAVSYQDSPVVTSVNGYLIHTGNKLVLIDTGAADLFGPSLGKLLTSLEAAGYDGDAIDEVYLTHMHPDHLGGLLDEGRRAFPNAVIRADQKDLDYWLSDDNLAAASDANKGFFEGARKSLKPYLDNDQVEGFSGSTEFGDGIAATAAYGHTPGHSVYVVESKGEKLMFWGDLMHVAAVQFPHPDITIDFDTDQEAARAQRRHAYEDAARLGYLVAGSHLSFPGIGRIRLANEGYQWVPVNYSALRSSE</sequence>
<dbReference type="SUPFAM" id="SSF56281">
    <property type="entry name" value="Metallo-hydrolase/oxidoreductase"/>
    <property type="match status" value="1"/>
</dbReference>
<dbReference type="Gene3D" id="3.60.15.10">
    <property type="entry name" value="Ribonuclease Z/Hydroxyacylglutathione hydrolase-like"/>
    <property type="match status" value="1"/>
</dbReference>
<dbReference type="PANTHER" id="PTHR42978">
    <property type="entry name" value="QUORUM-QUENCHING LACTONASE YTNP-RELATED-RELATED"/>
    <property type="match status" value="1"/>
</dbReference>
<keyword evidence="5" id="KW-0732">Signal</keyword>
<feature type="chain" id="PRO_5013255338" evidence="5">
    <location>
        <begin position="26"/>
        <end position="331"/>
    </location>
</feature>
<keyword evidence="4" id="KW-0862">Zinc</keyword>
<evidence type="ECO:0000256" key="2">
    <source>
        <dbReference type="ARBA" id="ARBA00022723"/>
    </source>
</evidence>
<evidence type="ECO:0000256" key="1">
    <source>
        <dbReference type="ARBA" id="ARBA00007749"/>
    </source>
</evidence>
<evidence type="ECO:0000313" key="7">
    <source>
        <dbReference type="EMBL" id="SMQ64955.1"/>
    </source>
</evidence>
<keyword evidence="8" id="KW-1185">Reference proteome</keyword>
<comment type="similarity">
    <text evidence="1">Belongs to the metallo-beta-lactamase superfamily.</text>
</comment>
<evidence type="ECO:0000256" key="3">
    <source>
        <dbReference type="ARBA" id="ARBA00022801"/>
    </source>
</evidence>
<accession>A0A1Y6EQH7</accession>
<keyword evidence="3" id="KW-0378">Hydrolase</keyword>
<dbReference type="SMART" id="SM00849">
    <property type="entry name" value="Lactamase_B"/>
    <property type="match status" value="1"/>
</dbReference>
<name>A0A1Y6EQH7_9GAMM</name>
<dbReference type="PANTHER" id="PTHR42978:SF6">
    <property type="entry name" value="QUORUM-QUENCHING LACTONASE YTNP-RELATED"/>
    <property type="match status" value="1"/>
</dbReference>